<organism evidence="1 2">
    <name type="scientific">Penicillium citrinum</name>
    <dbReference type="NCBI Taxonomy" id="5077"/>
    <lineage>
        <taxon>Eukaryota</taxon>
        <taxon>Fungi</taxon>
        <taxon>Dikarya</taxon>
        <taxon>Ascomycota</taxon>
        <taxon>Pezizomycotina</taxon>
        <taxon>Eurotiomycetes</taxon>
        <taxon>Eurotiomycetidae</taxon>
        <taxon>Eurotiales</taxon>
        <taxon>Aspergillaceae</taxon>
        <taxon>Penicillium</taxon>
    </lineage>
</organism>
<reference evidence="1" key="2">
    <citation type="journal article" date="2023" name="IMA Fungus">
        <title>Comparative genomic study of the Penicillium genus elucidates a diverse pangenome and 15 lateral gene transfer events.</title>
        <authorList>
            <person name="Petersen C."/>
            <person name="Sorensen T."/>
            <person name="Nielsen M.R."/>
            <person name="Sondergaard T.E."/>
            <person name="Sorensen J.L."/>
            <person name="Fitzpatrick D.A."/>
            <person name="Frisvad J.C."/>
            <person name="Nielsen K.L."/>
        </authorList>
    </citation>
    <scope>NUCLEOTIDE SEQUENCE</scope>
    <source>
        <strain evidence="1">IBT 23319</strain>
    </source>
</reference>
<comment type="caution">
    <text evidence="1">The sequence shown here is derived from an EMBL/GenBank/DDBJ whole genome shotgun (WGS) entry which is preliminary data.</text>
</comment>
<dbReference type="Proteomes" id="UP001147733">
    <property type="component" value="Unassembled WGS sequence"/>
</dbReference>
<dbReference type="EMBL" id="JAPQKT010000002">
    <property type="protein sequence ID" value="KAJ5240443.1"/>
    <property type="molecule type" value="Genomic_DNA"/>
</dbReference>
<name>A0A9W9TTT2_PENCI</name>
<gene>
    <name evidence="1" type="ORF">N7469_002034</name>
</gene>
<evidence type="ECO:0000313" key="2">
    <source>
        <dbReference type="Proteomes" id="UP001147733"/>
    </source>
</evidence>
<dbReference type="OrthoDB" id="4250793at2759"/>
<reference evidence="1" key="1">
    <citation type="submission" date="2022-11" db="EMBL/GenBank/DDBJ databases">
        <authorList>
            <person name="Petersen C."/>
        </authorList>
    </citation>
    <scope>NUCLEOTIDE SEQUENCE</scope>
    <source>
        <strain evidence="1">IBT 23319</strain>
    </source>
</reference>
<sequence>MQSVKGVFKVRGAADRPSWYELTGTSGIKLHTFPRPGTTISEHTQTLFKAKEISDDETVCDIILDAPVLTRI</sequence>
<evidence type="ECO:0000313" key="1">
    <source>
        <dbReference type="EMBL" id="KAJ5240443.1"/>
    </source>
</evidence>
<dbReference type="RefSeq" id="XP_056503448.1">
    <property type="nucleotide sequence ID" value="XM_056640954.1"/>
</dbReference>
<accession>A0A9W9TTT2</accession>
<proteinExistence type="predicted"/>
<dbReference type="GeneID" id="81380121"/>
<keyword evidence="2" id="KW-1185">Reference proteome</keyword>
<dbReference type="AlphaFoldDB" id="A0A9W9TTT2"/>
<protein>
    <submittedName>
        <fullName evidence="1">Uncharacterized protein</fullName>
    </submittedName>
</protein>